<proteinExistence type="predicted"/>
<evidence type="ECO:0000256" key="1">
    <source>
        <dbReference type="SAM" id="MobiDB-lite"/>
    </source>
</evidence>
<evidence type="ECO:0000259" key="2">
    <source>
        <dbReference type="Pfam" id="PF12937"/>
    </source>
</evidence>
<dbReference type="InterPro" id="IPR001810">
    <property type="entry name" value="F-box_dom"/>
</dbReference>
<dbReference type="SUPFAM" id="SSF52047">
    <property type="entry name" value="RNI-like"/>
    <property type="match status" value="1"/>
</dbReference>
<dbReference type="EMBL" id="CAWUHD010000002">
    <property type="protein sequence ID" value="CAK7209269.1"/>
    <property type="molecule type" value="Genomic_DNA"/>
</dbReference>
<feature type="compositionally biased region" description="Low complexity" evidence="1">
    <location>
        <begin position="13"/>
        <end position="23"/>
    </location>
</feature>
<keyword evidence="4" id="KW-1185">Reference proteome</keyword>
<feature type="compositionally biased region" description="Gly residues" evidence="1">
    <location>
        <begin position="735"/>
        <end position="748"/>
    </location>
</feature>
<feature type="region of interest" description="Disordered" evidence="1">
    <location>
        <begin position="1"/>
        <end position="31"/>
    </location>
</feature>
<evidence type="ECO:0000313" key="4">
    <source>
        <dbReference type="Proteomes" id="UP001642482"/>
    </source>
</evidence>
<reference evidence="3 4" key="1">
    <citation type="submission" date="2024-01" db="EMBL/GenBank/DDBJ databases">
        <authorList>
            <person name="Allen C."/>
            <person name="Tagirdzhanova G."/>
        </authorList>
    </citation>
    <scope>NUCLEOTIDE SEQUENCE [LARGE SCALE GENOMIC DNA]</scope>
</reference>
<dbReference type="InterPro" id="IPR036047">
    <property type="entry name" value="F-box-like_dom_sf"/>
</dbReference>
<feature type="region of interest" description="Disordered" evidence="1">
    <location>
        <begin position="528"/>
        <end position="556"/>
    </location>
</feature>
<comment type="caution">
    <text evidence="3">The sequence shown here is derived from an EMBL/GenBank/DDBJ whole genome shotgun (WGS) entry which is preliminary data.</text>
</comment>
<sequence>MNLFRKRDKQKIGSGASGSSNGSRDNSQHYLGYGSSDGPAFAVTDTNGASSSLRSRNFKSLKGFGSGVSNSSNNNNARHGVIDPTAASANGASARLLSSLPETVLARIFTFVCPHSQDRTYEKCEDSSFGEGCMLCDMRDLAHCAQVCRRWRPVAEIILYTSIRIDTVHYCMREALLAEKRKRRSFFDRNGEPEDTPDARLKLLCRTLRDDPTQRLGRCVQFLKIPYMLRESRHADIARTISVLPNLRYVDLPEGLFMDEAVYVTLKLEIQAKCPDLRKMTYMSGSERSLEALVSGNLWRNLEVLELVKIGMDPAMMRHVLGSLPNLRALKVTEPGTGPHAFSDEVLATSASSSPSFGVGAGRQNGFLSDPPPLEELVLTETRRLTSDGLLEYLGRADAGQALKVLTLNGTGIKPWTLRNILALAPSLRHLTVVDQISVALPIAAGTKDIQPLVSASLKTLNYEIAPAQGVSPYAGVTRSYYNYLSGSILSGGLPNLRAVYVRDAQFPESLLGDLPLPGPIGGAAFGDFSGGGSSNNRRPASASASSASGTASALNSPLSTGSLGLGPLQSPVGFLSPNQSPGFPPRASALRNQKTSSSSNPFLDPHSPPPVSLNTNINKPWAAGHNPRFSSNNPFAGMISPQQVQTLEVFTKGDDDIDWSSIIVGGDQFHLGGGGNGSSSRPVSSYGLGSDLGAVGARKSVLVNMGTGNFLAVPDAGGGSGNCGSGGAVGGAGSYGSNFGGSSGGQNSGLDLWPRPVSAGERRSEKRDLWR</sequence>
<protein>
    <recommendedName>
        <fullName evidence="2">F-box domain-containing protein</fullName>
    </recommendedName>
</protein>
<feature type="compositionally biased region" description="Basic and acidic residues" evidence="1">
    <location>
        <begin position="761"/>
        <end position="772"/>
    </location>
</feature>
<name>A0ABP0APT5_9PEZI</name>
<dbReference type="SUPFAM" id="SSF81383">
    <property type="entry name" value="F-box domain"/>
    <property type="match status" value="1"/>
</dbReference>
<gene>
    <name evidence="3" type="ORF">SEUCBS140593_000440</name>
</gene>
<dbReference type="Proteomes" id="UP001642482">
    <property type="component" value="Unassembled WGS sequence"/>
</dbReference>
<feature type="region of interest" description="Disordered" evidence="1">
    <location>
        <begin position="570"/>
        <end position="634"/>
    </location>
</feature>
<evidence type="ECO:0000313" key="3">
    <source>
        <dbReference type="EMBL" id="CAK7209269.1"/>
    </source>
</evidence>
<dbReference type="InterPro" id="IPR032675">
    <property type="entry name" value="LRR_dom_sf"/>
</dbReference>
<dbReference type="Pfam" id="PF12937">
    <property type="entry name" value="F-box-like"/>
    <property type="match status" value="1"/>
</dbReference>
<dbReference type="Gene3D" id="1.20.1280.50">
    <property type="match status" value="1"/>
</dbReference>
<feature type="region of interest" description="Disordered" evidence="1">
    <location>
        <begin position="735"/>
        <end position="772"/>
    </location>
</feature>
<dbReference type="Gene3D" id="3.80.10.10">
    <property type="entry name" value="Ribonuclease Inhibitor"/>
    <property type="match status" value="1"/>
</dbReference>
<organism evidence="3 4">
    <name type="scientific">Sporothrix eucalyptigena</name>
    <dbReference type="NCBI Taxonomy" id="1812306"/>
    <lineage>
        <taxon>Eukaryota</taxon>
        <taxon>Fungi</taxon>
        <taxon>Dikarya</taxon>
        <taxon>Ascomycota</taxon>
        <taxon>Pezizomycotina</taxon>
        <taxon>Sordariomycetes</taxon>
        <taxon>Sordariomycetidae</taxon>
        <taxon>Ophiostomatales</taxon>
        <taxon>Ophiostomataceae</taxon>
        <taxon>Sporothrix</taxon>
    </lineage>
</organism>
<accession>A0ABP0APT5</accession>
<feature type="compositionally biased region" description="Low complexity" evidence="1">
    <location>
        <begin position="535"/>
        <end position="556"/>
    </location>
</feature>
<feature type="compositionally biased region" description="Polar residues" evidence="1">
    <location>
        <begin position="591"/>
        <end position="602"/>
    </location>
</feature>
<feature type="domain" description="F-box" evidence="2">
    <location>
        <begin position="97"/>
        <end position="164"/>
    </location>
</feature>